<accession>A0AAV5ABN3</accession>
<keyword evidence="2" id="KW-1185">Reference proteome</keyword>
<reference evidence="1" key="1">
    <citation type="submission" date="2021-10" db="EMBL/GenBank/DDBJ databases">
        <title>De novo Genome Assembly of Clathrus columnatus (Basidiomycota, Fungi) Using Illumina and Nanopore Sequence Data.</title>
        <authorList>
            <person name="Ogiso-Tanaka E."/>
            <person name="Itagaki H."/>
            <person name="Hosoya T."/>
            <person name="Hosaka K."/>
        </authorList>
    </citation>
    <scope>NUCLEOTIDE SEQUENCE</scope>
    <source>
        <strain evidence="1">MO-923</strain>
    </source>
</reference>
<evidence type="ECO:0000313" key="1">
    <source>
        <dbReference type="EMBL" id="GJJ10325.1"/>
    </source>
</evidence>
<sequence length="62" mass="7024">MPCSSTNQVLVQMALWQTPQKFPLGVHASPKELDKEVAHTHLDTFEIDDSHTCSIQLSQYKL</sequence>
<protein>
    <submittedName>
        <fullName evidence="1">Uncharacterized protein</fullName>
    </submittedName>
</protein>
<dbReference type="InterPro" id="IPR000043">
    <property type="entry name" value="Adenosylhomocysteinase-like"/>
</dbReference>
<dbReference type="AlphaFoldDB" id="A0AAV5ABN3"/>
<proteinExistence type="predicted"/>
<dbReference type="InterPro" id="IPR042172">
    <property type="entry name" value="Adenosylhomocyst_ase-like_sf"/>
</dbReference>
<dbReference type="Pfam" id="PF05221">
    <property type="entry name" value="AdoHcyase"/>
    <property type="match status" value="1"/>
</dbReference>
<gene>
    <name evidence="1" type="ORF">Clacol_004551</name>
</gene>
<dbReference type="SUPFAM" id="SSF52283">
    <property type="entry name" value="Formate/glycerate dehydrogenase catalytic domain-like"/>
    <property type="match status" value="1"/>
</dbReference>
<name>A0AAV5ABN3_9AGAM</name>
<evidence type="ECO:0000313" key="2">
    <source>
        <dbReference type="Proteomes" id="UP001050691"/>
    </source>
</evidence>
<dbReference type="EMBL" id="BPWL01000005">
    <property type="protein sequence ID" value="GJJ10325.1"/>
    <property type="molecule type" value="Genomic_DNA"/>
</dbReference>
<dbReference type="Gene3D" id="3.40.50.1480">
    <property type="entry name" value="Adenosylhomocysteinase-like"/>
    <property type="match status" value="1"/>
</dbReference>
<comment type="caution">
    <text evidence="1">The sequence shown here is derived from an EMBL/GenBank/DDBJ whole genome shotgun (WGS) entry which is preliminary data.</text>
</comment>
<organism evidence="1 2">
    <name type="scientific">Clathrus columnatus</name>
    <dbReference type="NCBI Taxonomy" id="1419009"/>
    <lineage>
        <taxon>Eukaryota</taxon>
        <taxon>Fungi</taxon>
        <taxon>Dikarya</taxon>
        <taxon>Basidiomycota</taxon>
        <taxon>Agaricomycotina</taxon>
        <taxon>Agaricomycetes</taxon>
        <taxon>Phallomycetidae</taxon>
        <taxon>Phallales</taxon>
        <taxon>Clathraceae</taxon>
        <taxon>Clathrus</taxon>
    </lineage>
</organism>
<dbReference type="Proteomes" id="UP001050691">
    <property type="component" value="Unassembled WGS sequence"/>
</dbReference>